<name>A0ACB1AAE2_MELEN</name>
<dbReference type="Proteomes" id="UP001497535">
    <property type="component" value="Unassembled WGS sequence"/>
</dbReference>
<sequence>MNERRPWAGRCSLVTFQVGQMASTSRRQRRKQLLNKRAAGRFGVWERKKLYGRSVAMDEKMNERKKEKEKNRRQPAYPPPPSFY</sequence>
<accession>A0ACB1AAE2</accession>
<dbReference type="EMBL" id="CAVMJV010000071">
    <property type="protein sequence ID" value="CAK5088355.1"/>
    <property type="molecule type" value="Genomic_DNA"/>
</dbReference>
<proteinExistence type="predicted"/>
<keyword evidence="2" id="KW-1185">Reference proteome</keyword>
<evidence type="ECO:0000313" key="1">
    <source>
        <dbReference type="EMBL" id="CAK5088355.1"/>
    </source>
</evidence>
<comment type="caution">
    <text evidence="1">The sequence shown here is derived from an EMBL/GenBank/DDBJ whole genome shotgun (WGS) entry which is preliminary data.</text>
</comment>
<evidence type="ECO:0000313" key="2">
    <source>
        <dbReference type="Proteomes" id="UP001497535"/>
    </source>
</evidence>
<reference evidence="1" key="1">
    <citation type="submission" date="2023-11" db="EMBL/GenBank/DDBJ databases">
        <authorList>
            <person name="Poullet M."/>
        </authorList>
    </citation>
    <scope>NUCLEOTIDE SEQUENCE</scope>
    <source>
        <strain evidence="1">E1834</strain>
    </source>
</reference>
<protein>
    <submittedName>
        <fullName evidence="1">Uncharacterized protein</fullName>
    </submittedName>
</protein>
<organism evidence="1 2">
    <name type="scientific">Meloidogyne enterolobii</name>
    <name type="common">Root-knot nematode worm</name>
    <name type="synonym">Meloidogyne mayaguensis</name>
    <dbReference type="NCBI Taxonomy" id="390850"/>
    <lineage>
        <taxon>Eukaryota</taxon>
        <taxon>Metazoa</taxon>
        <taxon>Ecdysozoa</taxon>
        <taxon>Nematoda</taxon>
        <taxon>Chromadorea</taxon>
        <taxon>Rhabditida</taxon>
        <taxon>Tylenchina</taxon>
        <taxon>Tylenchomorpha</taxon>
        <taxon>Tylenchoidea</taxon>
        <taxon>Meloidogynidae</taxon>
        <taxon>Meloidogyninae</taxon>
        <taxon>Meloidogyne</taxon>
    </lineage>
</organism>
<gene>
    <name evidence="1" type="ORF">MENTE1834_LOCUS36001</name>
</gene>